<evidence type="ECO:0000313" key="1">
    <source>
        <dbReference type="EMBL" id="CAD8129915.1"/>
    </source>
</evidence>
<evidence type="ECO:0000313" key="2">
    <source>
        <dbReference type="Proteomes" id="UP000692954"/>
    </source>
</evidence>
<sequence length="96" mass="11533">MTNTYLKQLQQVFNRIIRQFKCWKTISRFTKRQFNFDNQPTIGVEFAPRSLTENGKLFKHKFGTLVGKRDINQQIVHIIKEQLELCQFMINKIKDI</sequence>
<organism evidence="1 2">
    <name type="scientific">Paramecium sonneborni</name>
    <dbReference type="NCBI Taxonomy" id="65129"/>
    <lineage>
        <taxon>Eukaryota</taxon>
        <taxon>Sar</taxon>
        <taxon>Alveolata</taxon>
        <taxon>Ciliophora</taxon>
        <taxon>Intramacronucleata</taxon>
        <taxon>Oligohymenophorea</taxon>
        <taxon>Peniculida</taxon>
        <taxon>Parameciidae</taxon>
        <taxon>Paramecium</taxon>
    </lineage>
</organism>
<protein>
    <submittedName>
        <fullName evidence="1">Uncharacterized protein</fullName>
    </submittedName>
</protein>
<dbReference type="Proteomes" id="UP000692954">
    <property type="component" value="Unassembled WGS sequence"/>
</dbReference>
<keyword evidence="2" id="KW-1185">Reference proteome</keyword>
<proteinExistence type="predicted"/>
<accession>A0A8S1RSD5</accession>
<reference evidence="1" key="1">
    <citation type="submission" date="2021-01" db="EMBL/GenBank/DDBJ databases">
        <authorList>
            <consortium name="Genoscope - CEA"/>
            <person name="William W."/>
        </authorList>
    </citation>
    <scope>NUCLEOTIDE SEQUENCE</scope>
</reference>
<comment type="caution">
    <text evidence="1">The sequence shown here is derived from an EMBL/GenBank/DDBJ whole genome shotgun (WGS) entry which is preliminary data.</text>
</comment>
<name>A0A8S1RSD5_9CILI</name>
<gene>
    <name evidence="1" type="ORF">PSON_ATCC_30995.1.T2510002</name>
</gene>
<dbReference type="EMBL" id="CAJJDN010000251">
    <property type="protein sequence ID" value="CAD8129915.1"/>
    <property type="molecule type" value="Genomic_DNA"/>
</dbReference>
<dbReference type="AlphaFoldDB" id="A0A8S1RSD5"/>